<dbReference type="EMBL" id="CADCUZ010000073">
    <property type="protein sequence ID" value="CAA9416488.1"/>
    <property type="molecule type" value="Genomic_DNA"/>
</dbReference>
<protein>
    <submittedName>
        <fullName evidence="2">Hydrolase</fullName>
    </submittedName>
</protein>
<feature type="compositionally biased region" description="Basic residues" evidence="1">
    <location>
        <begin position="104"/>
        <end position="118"/>
    </location>
</feature>
<proteinExistence type="predicted"/>
<gene>
    <name evidence="2" type="ORF">AVDCRST_MAG55-1684</name>
</gene>
<feature type="non-terminal residue" evidence="2">
    <location>
        <position position="1"/>
    </location>
</feature>
<evidence type="ECO:0000313" key="2">
    <source>
        <dbReference type="EMBL" id="CAA9416488.1"/>
    </source>
</evidence>
<organism evidence="2">
    <name type="scientific">uncultured Rubrobacteraceae bacterium</name>
    <dbReference type="NCBI Taxonomy" id="349277"/>
    <lineage>
        <taxon>Bacteria</taxon>
        <taxon>Bacillati</taxon>
        <taxon>Actinomycetota</taxon>
        <taxon>Rubrobacteria</taxon>
        <taxon>Rubrobacterales</taxon>
        <taxon>Rubrobacteraceae</taxon>
        <taxon>environmental samples</taxon>
    </lineage>
</organism>
<dbReference type="AlphaFoldDB" id="A0A6J4PM01"/>
<keyword evidence="2" id="KW-0378">Hydrolase</keyword>
<feature type="compositionally biased region" description="Basic and acidic residues" evidence="1">
    <location>
        <begin position="50"/>
        <end position="59"/>
    </location>
</feature>
<feature type="region of interest" description="Disordered" evidence="1">
    <location>
        <begin position="100"/>
        <end position="122"/>
    </location>
</feature>
<evidence type="ECO:0000256" key="1">
    <source>
        <dbReference type="SAM" id="MobiDB-lite"/>
    </source>
</evidence>
<name>A0A6J4PM01_9ACTN</name>
<feature type="region of interest" description="Disordered" evidence="1">
    <location>
        <begin position="1"/>
        <end position="86"/>
    </location>
</feature>
<sequence>GKGSVPGHRRDAHGHQLPAHRGLGAGVRGSRSVAAALEDPPRGGQGLRQADPRVRRGGESRAGQRAPQRVLRQAAGTRAPLARGQGARSLVGRAGLRGLAGHQRQARGTRAPHGRTRGRGQDLRGRLFGRCRRVEARPRHLRARPGAGGGLPRGRRGGGRLDLGHRGRQGGRGEGRGGHDRGGFQPRRARRGGCLRGLRRLPRAARRRFPRGTQPYRFV</sequence>
<feature type="non-terminal residue" evidence="2">
    <location>
        <position position="219"/>
    </location>
</feature>
<accession>A0A6J4PM01</accession>
<dbReference type="GO" id="GO:0016787">
    <property type="term" value="F:hydrolase activity"/>
    <property type="evidence" value="ECO:0007669"/>
    <property type="project" value="UniProtKB-KW"/>
</dbReference>
<feature type="compositionally biased region" description="Basic and acidic residues" evidence="1">
    <location>
        <begin position="171"/>
        <end position="182"/>
    </location>
</feature>
<feature type="region of interest" description="Disordered" evidence="1">
    <location>
        <begin position="142"/>
        <end position="194"/>
    </location>
</feature>
<reference evidence="2" key="1">
    <citation type="submission" date="2020-02" db="EMBL/GenBank/DDBJ databases">
        <authorList>
            <person name="Meier V. D."/>
        </authorList>
    </citation>
    <scope>NUCLEOTIDE SEQUENCE</scope>
    <source>
        <strain evidence="2">AVDCRST_MAG55</strain>
    </source>
</reference>